<dbReference type="AlphaFoldDB" id="A0A6P2VWA8"/>
<name>A0A6P2VWA8_BURL3</name>
<evidence type="ECO:0000313" key="2">
    <source>
        <dbReference type="Proteomes" id="UP000494110"/>
    </source>
</evidence>
<evidence type="ECO:0000313" key="1">
    <source>
        <dbReference type="EMBL" id="VWC95739.1"/>
    </source>
</evidence>
<dbReference type="RefSeq" id="WP_175012188.1">
    <property type="nucleotide sequence ID" value="NZ_CABVQN010000008.1"/>
</dbReference>
<accession>A0A6P2VWA8</accession>
<sequence length="98" mass="10806">MMTLSQYFLVKLAEEASEVAQIALKCAHFGLSEVQPGQPLTNAERVYGELNDLLAILRGLSLVSEGEFAFEADEEAMKRKLSKVAHYLAYSQSLGLVQ</sequence>
<gene>
    <name evidence="1" type="ORF">BLA39750_02210</name>
</gene>
<organism evidence="1 2">
    <name type="scientific">Burkholderia lata (strain ATCC 17760 / DSM 23089 / LMG 22485 / NCIMB 9086 / R18194 / 383)</name>
    <dbReference type="NCBI Taxonomy" id="482957"/>
    <lineage>
        <taxon>Bacteria</taxon>
        <taxon>Pseudomonadati</taxon>
        <taxon>Pseudomonadota</taxon>
        <taxon>Betaproteobacteria</taxon>
        <taxon>Burkholderiales</taxon>
        <taxon>Burkholderiaceae</taxon>
        <taxon>Burkholderia</taxon>
        <taxon>Burkholderia cepacia complex</taxon>
    </lineage>
</organism>
<proteinExistence type="predicted"/>
<dbReference type="Proteomes" id="UP000494110">
    <property type="component" value="Unassembled WGS sequence"/>
</dbReference>
<protein>
    <submittedName>
        <fullName evidence="1">Uncharacterized protein</fullName>
    </submittedName>
</protein>
<reference evidence="1 2" key="1">
    <citation type="submission" date="2019-09" db="EMBL/GenBank/DDBJ databases">
        <authorList>
            <person name="Depoorter E."/>
        </authorList>
    </citation>
    <scope>NUCLEOTIDE SEQUENCE [LARGE SCALE GENOMIC DNA]</scope>
    <source>
        <strain evidence="1">R-39750</strain>
    </source>
</reference>
<dbReference type="EMBL" id="CABVQN010000008">
    <property type="protein sequence ID" value="VWC95739.1"/>
    <property type="molecule type" value="Genomic_DNA"/>
</dbReference>